<dbReference type="InterPro" id="IPR027094">
    <property type="entry name" value="Mitofusin_fam"/>
</dbReference>
<evidence type="ECO:0000256" key="3">
    <source>
        <dbReference type="ARBA" id="ARBA00022801"/>
    </source>
</evidence>
<dbReference type="PANTHER" id="PTHR10465:SF0">
    <property type="entry name" value="SARCALUMENIN"/>
    <property type="match status" value="1"/>
</dbReference>
<dbReference type="EMBL" id="JAAIWK010000017">
    <property type="protein sequence ID" value="NEY20537.1"/>
    <property type="molecule type" value="Genomic_DNA"/>
</dbReference>
<dbReference type="GO" id="GO:0016020">
    <property type="term" value="C:membrane"/>
    <property type="evidence" value="ECO:0007669"/>
    <property type="project" value="UniProtKB-SubCell"/>
</dbReference>
<dbReference type="Gene3D" id="3.40.50.300">
    <property type="entry name" value="P-loop containing nucleotide triphosphate hydrolases"/>
    <property type="match status" value="2"/>
</dbReference>
<feature type="coiled-coil region" evidence="6">
    <location>
        <begin position="922"/>
        <end position="977"/>
    </location>
</feature>
<dbReference type="CDD" id="cd09912">
    <property type="entry name" value="DLP_2"/>
    <property type="match status" value="2"/>
</dbReference>
<evidence type="ECO:0000313" key="8">
    <source>
        <dbReference type="EMBL" id="NEY20537.1"/>
    </source>
</evidence>
<dbReference type="SUPFAM" id="SSF52540">
    <property type="entry name" value="P-loop containing nucleoside triphosphate hydrolases"/>
    <property type="match status" value="2"/>
</dbReference>
<evidence type="ECO:0000256" key="1">
    <source>
        <dbReference type="ARBA" id="ARBA00004370"/>
    </source>
</evidence>
<dbReference type="GO" id="GO:0005525">
    <property type="term" value="F:GTP binding"/>
    <property type="evidence" value="ECO:0007669"/>
    <property type="project" value="UniProtKB-KW"/>
</dbReference>
<evidence type="ECO:0000256" key="4">
    <source>
        <dbReference type="ARBA" id="ARBA00023134"/>
    </source>
</evidence>
<evidence type="ECO:0000256" key="6">
    <source>
        <dbReference type="SAM" id="Coils"/>
    </source>
</evidence>
<dbReference type="RefSeq" id="WP_163173984.1">
    <property type="nucleotide sequence ID" value="NZ_JAAIWK010000017.1"/>
</dbReference>
<dbReference type="Proteomes" id="UP000476934">
    <property type="component" value="Unassembled WGS sequence"/>
</dbReference>
<evidence type="ECO:0000259" key="7">
    <source>
        <dbReference type="Pfam" id="PF00350"/>
    </source>
</evidence>
<dbReference type="GO" id="GO:0008053">
    <property type="term" value="P:mitochondrial fusion"/>
    <property type="evidence" value="ECO:0007669"/>
    <property type="project" value="TreeGrafter"/>
</dbReference>
<dbReference type="PANTHER" id="PTHR10465">
    <property type="entry name" value="TRANSMEMBRANE GTPASE FZO1"/>
    <property type="match status" value="1"/>
</dbReference>
<keyword evidence="3" id="KW-0378">Hydrolase</keyword>
<dbReference type="InterPro" id="IPR027417">
    <property type="entry name" value="P-loop_NTPase"/>
</dbReference>
<evidence type="ECO:0000256" key="2">
    <source>
        <dbReference type="ARBA" id="ARBA00022741"/>
    </source>
</evidence>
<comment type="caution">
    <text evidence="8">The sequence shown here is derived from an EMBL/GenBank/DDBJ whole genome shotgun (WGS) entry which is preliminary data.</text>
</comment>
<dbReference type="AlphaFoldDB" id="A0A6M0P7P7"/>
<reference evidence="8 9" key="1">
    <citation type="submission" date="2020-02" db="EMBL/GenBank/DDBJ databases">
        <authorList>
            <person name="Feng H."/>
        </authorList>
    </citation>
    <scope>NUCLEOTIDE SEQUENCE [LARGE SCALE GENOMIC DNA]</scope>
    <source>
        <strain evidence="8 9">Gsoil 114</strain>
    </source>
</reference>
<dbReference type="InterPro" id="IPR045063">
    <property type="entry name" value="Dynamin_N"/>
</dbReference>
<proteinExistence type="predicted"/>
<keyword evidence="6" id="KW-0175">Coiled coil</keyword>
<sequence length="1199" mass="138968">MVKLVQKEQHVIVEQILSFIKRVSNNGDHARVQKAKHLLKKLDQQAFHIAFCGHFSAGKSTMINHLVGEQVLPSSPIPTSANLVKVHRANEDFAIVYYDDEQPVYFPQLRSIALIKEFCKQGNVKEVEIGKANTILPDSVVVMDTPGVDSTDDAHRIATESAIYLADMVFYVMDYNHVQSELNFQFTKELLNHGMELYLVINQIDKHHDEELSFAEFSKSVQQAFATWDVHPKGIFFTSLKHPDNSHNQIKELQAFVQQTVDEKDIRITHSIESSLHILEDEHMKWLDEMLHKQIAPYEQVLEHVAVATIDASSCFQQEQDLQNERKRLLSIEDAWARYFQTELEKVLKNAYLMPFETRELAKSYLETTQQDFKVGVLFTKKKTEEERKKRLHLFFEKLQKDVESQLTWHIRSLAATALKELNIKGTTFAQDASSLTVTFDEHLLEANLQKGARLTGEYILHYCDDVSASIKKIALKLCNGWKEQVLGAYRKEIATQLSKIETELANISTLADAFRSIQYYKGIYEENIKLLQVPLDHVEQLLPEIRQEWENERQQMRVYDESLQPDVIKKETGSSRENKPFNIDETQSVHQSETLIEKMDRAIELLANKHSFTRYIQHLQDKKKRLENQEYTIALFGAFSAGKSSFANALLGEKVLPVSPNPTTAAINRICPVSEEHKHGTANVHLKTADQLLDDVRNSLKVFNLDCQSLIEANEQIRTLKRLNKSEGRENIHLSFLLAFAKGFEQYKEQLGQTLETNIQQFQAFVANEEQSCFVESIDLYYDVPFTRMGITLVDTPGADSINARHTGVAFEYIKESDAILFVTYYNHAFAKADREFLIQLGRVKDAFELDKMFFIVNAIDLAESEEELHEVLDYVNDQLTQYGIRFPRLFGISSLLAINGEVEQSKLPHFQKAFEQFLQYDLLKMVLQSAEKELERGKQMVDAIISSASESNEQKAERKRQLHTARKQIEQLLLDAKPDQIITNVKQEKKELLFYVKQRVFYRFPDFFKEAFNPATVYNREGLKHALAELLDSVGYDFAQEFRATTLRLEAYSKKMFHQVFAQLEKEIQILNNELSMTDFELENRKTPEFPNAFQHINNKPLEQTFKHFKNAKSFFEKNEKQAMQEELQSLLELEADIYLQSQDEKLESMLQTWIKDEHERMIAEIIADITEQFEGWFEALEQTVNVEEWKHISKLL</sequence>
<feature type="domain" description="Dynamin N-terminal" evidence="7">
    <location>
        <begin position="634"/>
        <end position="859"/>
    </location>
</feature>
<evidence type="ECO:0000256" key="5">
    <source>
        <dbReference type="ARBA" id="ARBA00023136"/>
    </source>
</evidence>
<dbReference type="GO" id="GO:0003924">
    <property type="term" value="F:GTPase activity"/>
    <property type="evidence" value="ECO:0007669"/>
    <property type="project" value="InterPro"/>
</dbReference>
<protein>
    <submittedName>
        <fullName evidence="8">Dynamin</fullName>
    </submittedName>
</protein>
<dbReference type="Pfam" id="PF00350">
    <property type="entry name" value="Dynamin_N"/>
    <property type="match status" value="2"/>
</dbReference>
<evidence type="ECO:0000313" key="9">
    <source>
        <dbReference type="Proteomes" id="UP000476934"/>
    </source>
</evidence>
<feature type="domain" description="Dynamin N-terminal" evidence="7">
    <location>
        <begin position="49"/>
        <end position="203"/>
    </location>
</feature>
<organism evidence="8 9">
    <name type="scientific">Heyndrickxia ginsengihumi</name>
    <dbReference type="NCBI Taxonomy" id="363870"/>
    <lineage>
        <taxon>Bacteria</taxon>
        <taxon>Bacillati</taxon>
        <taxon>Bacillota</taxon>
        <taxon>Bacilli</taxon>
        <taxon>Bacillales</taxon>
        <taxon>Bacillaceae</taxon>
        <taxon>Heyndrickxia</taxon>
    </lineage>
</organism>
<keyword evidence="4" id="KW-0342">GTP-binding</keyword>
<feature type="coiled-coil region" evidence="6">
    <location>
        <begin position="1056"/>
        <end position="1083"/>
    </location>
</feature>
<keyword evidence="9" id="KW-1185">Reference proteome</keyword>
<keyword evidence="2" id="KW-0547">Nucleotide-binding</keyword>
<accession>A0A6M0P7P7</accession>
<reference evidence="8 9" key="2">
    <citation type="submission" date="2020-03" db="EMBL/GenBank/DDBJ databases">
        <title>Bacillus aquiflavi sp. nov., isolated from yellow water of strong flavor Chinese baijiu in Yibin region of China.</title>
        <authorList>
            <person name="Xie J."/>
        </authorList>
    </citation>
    <scope>NUCLEOTIDE SEQUENCE [LARGE SCALE GENOMIC DNA]</scope>
    <source>
        <strain evidence="8 9">Gsoil 114</strain>
    </source>
</reference>
<comment type="subcellular location">
    <subcellularLocation>
        <location evidence="1">Membrane</location>
    </subcellularLocation>
</comment>
<gene>
    <name evidence="8" type="ORF">G4D61_11275</name>
</gene>
<keyword evidence="5" id="KW-0472">Membrane</keyword>
<name>A0A6M0P7P7_9BACI</name>